<dbReference type="Proteomes" id="UP000427373">
    <property type="component" value="Chromosome"/>
</dbReference>
<feature type="domain" description="YcaO" evidence="1">
    <location>
        <begin position="73"/>
        <end position="166"/>
    </location>
</feature>
<dbReference type="RefSeq" id="WP_156013993.1">
    <property type="nucleotide sequence ID" value="NZ_CP045484.1"/>
</dbReference>
<evidence type="ECO:0000313" key="3">
    <source>
        <dbReference type="EMBL" id="QGR16435.1"/>
    </source>
</evidence>
<dbReference type="EMBL" id="CP045484">
    <property type="protein sequence ID" value="QGR16435.1"/>
    <property type="molecule type" value="Genomic_DNA"/>
</dbReference>
<dbReference type="KEGG" id="soh:D1869_03875"/>
<protein>
    <recommendedName>
        <fullName evidence="1">YcaO domain-containing protein</fullName>
    </recommendedName>
</protein>
<dbReference type="GeneID" id="42800356"/>
<organism evidence="3 4">
    <name type="scientific">Sulfurisphaera ohwakuensis</name>
    <dbReference type="NCBI Taxonomy" id="69656"/>
    <lineage>
        <taxon>Archaea</taxon>
        <taxon>Thermoproteota</taxon>
        <taxon>Thermoprotei</taxon>
        <taxon>Sulfolobales</taxon>
        <taxon>Sulfolobaceae</taxon>
        <taxon>Sulfurisphaera</taxon>
    </lineage>
</organism>
<evidence type="ECO:0000313" key="4">
    <source>
        <dbReference type="Proteomes" id="UP000427373"/>
    </source>
</evidence>
<dbReference type="Pfam" id="PF02624">
    <property type="entry name" value="YcaO"/>
    <property type="match status" value="1"/>
</dbReference>
<name>A0A650CFJ5_SULOH</name>
<proteinExistence type="predicted"/>
<dbReference type="AlphaFoldDB" id="A0A650CFJ5"/>
<dbReference type="PROSITE" id="PS51664">
    <property type="entry name" value="YCAO"/>
    <property type="match status" value="1"/>
</dbReference>
<evidence type="ECO:0000313" key="2">
    <source>
        <dbReference type="EMBL" id="MBB5254343.1"/>
    </source>
</evidence>
<reference evidence="3 4" key="1">
    <citation type="submission" date="2019-10" db="EMBL/GenBank/DDBJ databases">
        <title>Genome Sequences from Six Type Strain Members of the Archaeal Family Sulfolobaceae: Acidianus ambivalens, Acidianus infernus, Metallosphaera prunae, Stygiolobus azoricus, Sulfolobus metallicus, and Sulfurisphaera ohwakuensis.</title>
        <authorList>
            <person name="Counts J.A."/>
            <person name="Kelly R.M."/>
        </authorList>
    </citation>
    <scope>NUCLEOTIDE SEQUENCE [LARGE SCALE GENOMIC DNA]</scope>
    <source>
        <strain evidence="3 4">TA-1</strain>
    </source>
</reference>
<dbReference type="EMBL" id="JACHFY010000014">
    <property type="protein sequence ID" value="MBB5254343.1"/>
    <property type="molecule type" value="Genomic_DNA"/>
</dbReference>
<evidence type="ECO:0000313" key="5">
    <source>
        <dbReference type="Proteomes" id="UP000582213"/>
    </source>
</evidence>
<accession>A0A650CFJ5</accession>
<keyword evidence="4" id="KW-1185">Reference proteome</keyword>
<sequence>MQEVIINEFLGSAFGYDIEKYDNVVITKLLNYVNYDLLESFLAIKYIKPKFLAFPPEFIPLLKYLQNLVPAGGKGETREESLMGAIGEFLERFYGSLTFFDDDTSLFGKVEELKERVNILPTSYKFFSKEQLKKLSFFKDYSDEVVLTFTEATSYKDNNSSYSTLT</sequence>
<evidence type="ECO:0000259" key="1">
    <source>
        <dbReference type="PROSITE" id="PS51664"/>
    </source>
</evidence>
<reference evidence="2 5" key="2">
    <citation type="submission" date="2020-08" db="EMBL/GenBank/DDBJ databases">
        <title>Genomic Encyclopedia of Type Strains, Phase IV (KMG-IV): sequencing the most valuable type-strain genomes for metagenomic binning, comparative biology and taxonomic classification.</title>
        <authorList>
            <person name="Goeker M."/>
        </authorList>
    </citation>
    <scope>NUCLEOTIDE SEQUENCE [LARGE SCALE GENOMIC DNA]</scope>
    <source>
        <strain evidence="2 5">DSM 12421</strain>
    </source>
</reference>
<dbReference type="OrthoDB" id="39650at2157"/>
<gene>
    <name evidence="3" type="ORF">D1869_03875</name>
    <name evidence="2" type="ORF">HNQ62_002117</name>
</gene>
<dbReference type="Proteomes" id="UP000582213">
    <property type="component" value="Unassembled WGS sequence"/>
</dbReference>
<dbReference type="InterPro" id="IPR003776">
    <property type="entry name" value="YcaO-like_dom"/>
</dbReference>